<comment type="caution">
    <text evidence="1">The sequence shown here is derived from an EMBL/GenBank/DDBJ whole genome shotgun (WGS) entry which is preliminary data.</text>
</comment>
<proteinExistence type="predicted"/>
<evidence type="ECO:0000313" key="1">
    <source>
        <dbReference type="EMBL" id="KAG8653428.1"/>
    </source>
</evidence>
<keyword evidence="2" id="KW-1185">Reference proteome</keyword>
<reference evidence="2" key="1">
    <citation type="journal article" date="2016" name="Nat. Biotechnol.">
        <title>Sequencing wild and cultivated cassava and related species reveals extensive interspecific hybridization and genetic diversity.</title>
        <authorList>
            <person name="Bredeson J.V."/>
            <person name="Lyons J.B."/>
            <person name="Prochnik S.E."/>
            <person name="Wu G.A."/>
            <person name="Ha C.M."/>
            <person name="Edsinger-Gonzales E."/>
            <person name="Grimwood J."/>
            <person name="Schmutz J."/>
            <person name="Rabbi I.Y."/>
            <person name="Egesi C."/>
            <person name="Nauluvula P."/>
            <person name="Lebot V."/>
            <person name="Ndunguru J."/>
            <person name="Mkamilo G."/>
            <person name="Bart R.S."/>
            <person name="Setter T.L."/>
            <person name="Gleadow R.M."/>
            <person name="Kulakow P."/>
            <person name="Ferguson M.E."/>
            <person name="Rounsley S."/>
            <person name="Rokhsar D.S."/>
        </authorList>
    </citation>
    <scope>NUCLEOTIDE SEQUENCE [LARGE SCALE GENOMIC DNA]</scope>
    <source>
        <strain evidence="2">cv. AM560-2</strain>
    </source>
</reference>
<gene>
    <name evidence="1" type="ORF">MANES_05G017800v8</name>
</gene>
<protein>
    <submittedName>
        <fullName evidence="1">Uncharacterized protein</fullName>
    </submittedName>
</protein>
<name>A0ACB7HL38_MANES</name>
<accession>A0ACB7HL38</accession>
<dbReference type="EMBL" id="CM004391">
    <property type="protein sequence ID" value="KAG8653428.1"/>
    <property type="molecule type" value="Genomic_DNA"/>
</dbReference>
<sequence>MSFLHHSSLSLSHHFKLQQHISGSSSRQGKIPRIGFWLMGRYKENEEYCETKDHEEPMKIVKACMPCLWSFMVSLSGGLILGYWEYEYHLTNSQLWMVPLGLILLVTPMIISAALLVSEICNSEDGNSKRSQPVSSLDDLEKYLK</sequence>
<evidence type="ECO:0000313" key="2">
    <source>
        <dbReference type="Proteomes" id="UP000091857"/>
    </source>
</evidence>
<dbReference type="Proteomes" id="UP000091857">
    <property type="component" value="Chromosome 5"/>
</dbReference>
<organism evidence="1 2">
    <name type="scientific">Manihot esculenta</name>
    <name type="common">Cassava</name>
    <name type="synonym">Jatropha manihot</name>
    <dbReference type="NCBI Taxonomy" id="3983"/>
    <lineage>
        <taxon>Eukaryota</taxon>
        <taxon>Viridiplantae</taxon>
        <taxon>Streptophyta</taxon>
        <taxon>Embryophyta</taxon>
        <taxon>Tracheophyta</taxon>
        <taxon>Spermatophyta</taxon>
        <taxon>Magnoliopsida</taxon>
        <taxon>eudicotyledons</taxon>
        <taxon>Gunneridae</taxon>
        <taxon>Pentapetalae</taxon>
        <taxon>rosids</taxon>
        <taxon>fabids</taxon>
        <taxon>Malpighiales</taxon>
        <taxon>Euphorbiaceae</taxon>
        <taxon>Crotonoideae</taxon>
        <taxon>Manihoteae</taxon>
        <taxon>Manihot</taxon>
    </lineage>
</organism>